<evidence type="ECO:0000259" key="8">
    <source>
        <dbReference type="PROSITE" id="PS50850"/>
    </source>
</evidence>
<organism evidence="9 10">
    <name type="scientific">Zoogloea dura</name>
    <dbReference type="NCBI Taxonomy" id="2728840"/>
    <lineage>
        <taxon>Bacteria</taxon>
        <taxon>Pseudomonadati</taxon>
        <taxon>Pseudomonadota</taxon>
        <taxon>Betaproteobacteria</taxon>
        <taxon>Rhodocyclales</taxon>
        <taxon>Zoogloeaceae</taxon>
        <taxon>Zoogloea</taxon>
    </lineage>
</organism>
<sequence>MTSSPDSPLGRPIFLLSAAAFASAVSARLCDPMLPDLSRVFAASPAEVAHVVSGFAVAYGLVQAFFGPLGDRLGKYRLIALTTLLCTLGSLGSALAGSLDLLVAARVLTGVAAAGIIPLSMAWIGDKVPYEERQHTLARFIAGQIAGVIAGQFIGGLFTDTVGWRWAFGFVCVLYLVIGLRVLQESRRNPLTRHVASPAGGQRGLVAQVGSLLAVPWARVILAVVFVEGMIVFGGLAFVPLYLHDRFALSMSGAGALMGMFGLGGLSYIVFARRLVRRLGELGLAAIGAGLIALAWLLVAFGPAWGWALPACALLGLGYYMFHNTLQTHATQMAPQVRGTAVSMFASCFFLGQALGVSAAGLLYQTRGAALLFGLAALLMVPLGAVFASLLRRHQGLHKAAPG</sequence>
<feature type="transmembrane region" description="Helical" evidence="7">
    <location>
        <begin position="137"/>
        <end position="158"/>
    </location>
</feature>
<comment type="caution">
    <text evidence="9">The sequence shown here is derived from an EMBL/GenBank/DDBJ whole genome shotgun (WGS) entry which is preliminary data.</text>
</comment>
<evidence type="ECO:0000313" key="10">
    <source>
        <dbReference type="Proteomes" id="UP000580043"/>
    </source>
</evidence>
<evidence type="ECO:0000313" key="9">
    <source>
        <dbReference type="EMBL" id="NML27444.1"/>
    </source>
</evidence>
<comment type="subcellular location">
    <subcellularLocation>
        <location evidence="1">Cell membrane</location>
        <topology evidence="1">Multi-pass membrane protein</topology>
    </subcellularLocation>
</comment>
<evidence type="ECO:0000256" key="2">
    <source>
        <dbReference type="ARBA" id="ARBA00022448"/>
    </source>
</evidence>
<keyword evidence="5 7" id="KW-1133">Transmembrane helix</keyword>
<evidence type="ECO:0000256" key="3">
    <source>
        <dbReference type="ARBA" id="ARBA00022475"/>
    </source>
</evidence>
<keyword evidence="2" id="KW-0813">Transport</keyword>
<dbReference type="PROSITE" id="PS50850">
    <property type="entry name" value="MFS"/>
    <property type="match status" value="1"/>
</dbReference>
<feature type="transmembrane region" description="Helical" evidence="7">
    <location>
        <begin position="342"/>
        <end position="364"/>
    </location>
</feature>
<feature type="transmembrane region" description="Helical" evidence="7">
    <location>
        <begin position="50"/>
        <end position="66"/>
    </location>
</feature>
<dbReference type="CDD" id="cd17324">
    <property type="entry name" value="MFS_NepI_like"/>
    <property type="match status" value="1"/>
</dbReference>
<reference evidence="9 10" key="1">
    <citation type="submission" date="2020-04" db="EMBL/GenBank/DDBJ databases">
        <title>Zoogloea sp. G-4-1-14 isolated from soil.</title>
        <authorList>
            <person name="Dahal R.H."/>
        </authorList>
    </citation>
    <scope>NUCLEOTIDE SEQUENCE [LARGE SCALE GENOMIC DNA]</scope>
    <source>
        <strain evidence="9 10">G-4-1-14</strain>
    </source>
</reference>
<evidence type="ECO:0000256" key="5">
    <source>
        <dbReference type="ARBA" id="ARBA00022989"/>
    </source>
</evidence>
<feature type="transmembrane region" description="Helical" evidence="7">
    <location>
        <begin position="249"/>
        <end position="270"/>
    </location>
</feature>
<dbReference type="InterPro" id="IPR036259">
    <property type="entry name" value="MFS_trans_sf"/>
</dbReference>
<dbReference type="InterPro" id="IPR020846">
    <property type="entry name" value="MFS_dom"/>
</dbReference>
<dbReference type="GO" id="GO:0022857">
    <property type="term" value="F:transmembrane transporter activity"/>
    <property type="evidence" value="ECO:0007669"/>
    <property type="project" value="InterPro"/>
</dbReference>
<protein>
    <submittedName>
        <fullName evidence="9">MFS transporter</fullName>
    </submittedName>
</protein>
<dbReference type="SUPFAM" id="SSF103473">
    <property type="entry name" value="MFS general substrate transporter"/>
    <property type="match status" value="1"/>
</dbReference>
<evidence type="ECO:0000256" key="7">
    <source>
        <dbReference type="SAM" id="Phobius"/>
    </source>
</evidence>
<feature type="transmembrane region" description="Helical" evidence="7">
    <location>
        <begin position="78"/>
        <end position="97"/>
    </location>
</feature>
<evidence type="ECO:0000256" key="1">
    <source>
        <dbReference type="ARBA" id="ARBA00004651"/>
    </source>
</evidence>
<dbReference type="EMBL" id="JABBGA010000015">
    <property type="protein sequence ID" value="NML27444.1"/>
    <property type="molecule type" value="Genomic_DNA"/>
</dbReference>
<dbReference type="GO" id="GO:0005886">
    <property type="term" value="C:plasma membrane"/>
    <property type="evidence" value="ECO:0007669"/>
    <property type="project" value="UniProtKB-SubCell"/>
</dbReference>
<keyword evidence="4 7" id="KW-0812">Transmembrane</keyword>
<accession>A0A848G853</accession>
<name>A0A848G853_9RHOO</name>
<evidence type="ECO:0000256" key="6">
    <source>
        <dbReference type="ARBA" id="ARBA00023136"/>
    </source>
</evidence>
<dbReference type="Pfam" id="PF07690">
    <property type="entry name" value="MFS_1"/>
    <property type="match status" value="1"/>
</dbReference>
<dbReference type="RefSeq" id="WP_169146982.1">
    <property type="nucleotide sequence ID" value="NZ_JABBGA010000015.1"/>
</dbReference>
<dbReference type="Gene3D" id="1.20.1250.20">
    <property type="entry name" value="MFS general substrate transporter like domains"/>
    <property type="match status" value="1"/>
</dbReference>
<feature type="domain" description="Major facilitator superfamily (MFS) profile" evidence="8">
    <location>
        <begin position="12"/>
        <end position="392"/>
    </location>
</feature>
<feature type="transmembrane region" description="Helical" evidence="7">
    <location>
        <begin position="103"/>
        <end position="125"/>
    </location>
</feature>
<dbReference type="PANTHER" id="PTHR42718">
    <property type="entry name" value="MAJOR FACILITATOR SUPERFAMILY MULTIDRUG TRANSPORTER MFSC"/>
    <property type="match status" value="1"/>
</dbReference>
<feature type="transmembrane region" description="Helical" evidence="7">
    <location>
        <begin position="305"/>
        <end position="322"/>
    </location>
</feature>
<feature type="transmembrane region" description="Helical" evidence="7">
    <location>
        <begin position="282"/>
        <end position="299"/>
    </location>
</feature>
<feature type="transmembrane region" description="Helical" evidence="7">
    <location>
        <begin position="220"/>
        <end position="243"/>
    </location>
</feature>
<dbReference type="Proteomes" id="UP000580043">
    <property type="component" value="Unassembled WGS sequence"/>
</dbReference>
<dbReference type="InterPro" id="IPR011701">
    <property type="entry name" value="MFS"/>
</dbReference>
<keyword evidence="3" id="KW-1003">Cell membrane</keyword>
<dbReference type="PANTHER" id="PTHR42718:SF46">
    <property type="entry name" value="BLR6921 PROTEIN"/>
    <property type="match status" value="1"/>
</dbReference>
<feature type="transmembrane region" description="Helical" evidence="7">
    <location>
        <begin position="370"/>
        <end position="391"/>
    </location>
</feature>
<keyword evidence="6 7" id="KW-0472">Membrane</keyword>
<evidence type="ECO:0000256" key="4">
    <source>
        <dbReference type="ARBA" id="ARBA00022692"/>
    </source>
</evidence>
<gene>
    <name evidence="9" type="ORF">HHL15_16940</name>
</gene>
<feature type="transmembrane region" description="Helical" evidence="7">
    <location>
        <begin position="164"/>
        <end position="183"/>
    </location>
</feature>
<keyword evidence="10" id="KW-1185">Reference proteome</keyword>
<dbReference type="AlphaFoldDB" id="A0A848G853"/>
<proteinExistence type="predicted"/>